<organism evidence="2 3">
    <name type="scientific">Aspergillus chevalieri</name>
    <name type="common">Eurotium chevalieri</name>
    <dbReference type="NCBI Taxonomy" id="182096"/>
    <lineage>
        <taxon>Eukaryota</taxon>
        <taxon>Fungi</taxon>
        <taxon>Dikarya</taxon>
        <taxon>Ascomycota</taxon>
        <taxon>Pezizomycotina</taxon>
        <taxon>Eurotiomycetes</taxon>
        <taxon>Eurotiomycetidae</taxon>
        <taxon>Eurotiales</taxon>
        <taxon>Aspergillaceae</taxon>
        <taxon>Aspergillus</taxon>
        <taxon>Aspergillus subgen. Aspergillus</taxon>
    </lineage>
</organism>
<dbReference type="AlphaFoldDB" id="A0A7R7ZQW3"/>
<evidence type="ECO:0000313" key="3">
    <source>
        <dbReference type="Proteomes" id="UP000637239"/>
    </source>
</evidence>
<dbReference type="RefSeq" id="XP_043138648.1">
    <property type="nucleotide sequence ID" value="XM_043281139.1"/>
</dbReference>
<dbReference type="GeneID" id="66984484"/>
<name>A0A7R7ZQW3_ASPCH</name>
<feature type="signal peptide" evidence="1">
    <location>
        <begin position="1"/>
        <end position="19"/>
    </location>
</feature>
<evidence type="ECO:0000313" key="2">
    <source>
        <dbReference type="EMBL" id="BCR90126.1"/>
    </source>
</evidence>
<evidence type="ECO:0000256" key="1">
    <source>
        <dbReference type="SAM" id="SignalP"/>
    </source>
</evidence>
<protein>
    <submittedName>
        <fullName evidence="2">Uncharacterized protein</fullName>
    </submittedName>
</protein>
<dbReference type="KEGG" id="ache:ACHE_60012S"/>
<keyword evidence="3" id="KW-1185">Reference proteome</keyword>
<dbReference type="Proteomes" id="UP000637239">
    <property type="component" value="Chromosome 6"/>
</dbReference>
<gene>
    <name evidence="2" type="ORF">ACHE_60012S</name>
</gene>
<keyword evidence="1" id="KW-0732">Signal</keyword>
<reference evidence="2" key="1">
    <citation type="submission" date="2021-01" db="EMBL/GenBank/DDBJ databases">
        <authorList>
            <consortium name="Aspergillus chevalieri M1 genome sequencing consortium"/>
            <person name="Kazuki M."/>
            <person name="Futagami T."/>
        </authorList>
    </citation>
    <scope>NUCLEOTIDE SEQUENCE</scope>
    <source>
        <strain evidence="2">M1</strain>
    </source>
</reference>
<feature type="chain" id="PRO_5031397467" evidence="1">
    <location>
        <begin position="20"/>
        <end position="106"/>
    </location>
</feature>
<reference evidence="2" key="2">
    <citation type="submission" date="2021-02" db="EMBL/GenBank/DDBJ databases">
        <title>Aspergillus chevalieri M1 genome sequence.</title>
        <authorList>
            <person name="Kadooka C."/>
            <person name="Mori K."/>
            <person name="Futagami T."/>
        </authorList>
    </citation>
    <scope>NUCLEOTIDE SEQUENCE</scope>
    <source>
        <strain evidence="2">M1</strain>
    </source>
</reference>
<sequence length="106" mass="11095">MKFSALITSLCSLAALARANPVKKQVFNVALTFYGVDGSSYGETFPADTTSVRIDNPTVVKSVWSNGGGFCTIKGVDGSSVVIAGEGNYTVNPPQAQSWGACDNLR</sequence>
<accession>A0A7R7ZQW3</accession>
<dbReference type="EMBL" id="AP024421">
    <property type="protein sequence ID" value="BCR90126.1"/>
    <property type="molecule type" value="Genomic_DNA"/>
</dbReference>
<proteinExistence type="predicted"/>